<proteinExistence type="predicted"/>
<dbReference type="GO" id="GO:0051537">
    <property type="term" value="F:2 iron, 2 sulfur cluster binding"/>
    <property type="evidence" value="ECO:0007669"/>
    <property type="project" value="UniProtKB-KW"/>
</dbReference>
<evidence type="ECO:0000313" key="6">
    <source>
        <dbReference type="EMBL" id="MBB3925836.1"/>
    </source>
</evidence>
<dbReference type="AlphaFoldDB" id="A0A7W6BIT2"/>
<keyword evidence="3" id="KW-0408">Iron</keyword>
<dbReference type="PANTHER" id="PTHR23426:SF67">
    <property type="entry name" value="2FE-2S FERREDOXIN-TYPE DOMAIN-CONTAINING PROTEIN"/>
    <property type="match status" value="1"/>
</dbReference>
<evidence type="ECO:0000259" key="5">
    <source>
        <dbReference type="PROSITE" id="PS51085"/>
    </source>
</evidence>
<dbReference type="Proteomes" id="UP000571950">
    <property type="component" value="Unassembled WGS sequence"/>
</dbReference>
<dbReference type="CDD" id="cd00207">
    <property type="entry name" value="fer2"/>
    <property type="match status" value="1"/>
</dbReference>
<dbReference type="InterPro" id="IPR001055">
    <property type="entry name" value="Adrenodoxin-like"/>
</dbReference>
<dbReference type="InterPro" id="IPR001041">
    <property type="entry name" value="2Fe-2S_ferredoxin-type"/>
</dbReference>
<dbReference type="EMBL" id="JACIDT010000004">
    <property type="protein sequence ID" value="MBB3925836.1"/>
    <property type="molecule type" value="Genomic_DNA"/>
</dbReference>
<evidence type="ECO:0000256" key="3">
    <source>
        <dbReference type="ARBA" id="ARBA00023004"/>
    </source>
</evidence>
<protein>
    <submittedName>
        <fullName evidence="6">2Fe-2S ferredoxin</fullName>
    </submittedName>
</protein>
<evidence type="ECO:0000256" key="4">
    <source>
        <dbReference type="ARBA" id="ARBA00023014"/>
    </source>
</evidence>
<accession>A0A7W6BIT2</accession>
<dbReference type="PRINTS" id="PR00355">
    <property type="entry name" value="ADRENODOXIN"/>
</dbReference>
<keyword evidence="7" id="KW-1185">Reference proteome</keyword>
<dbReference type="InterPro" id="IPR036010">
    <property type="entry name" value="2Fe-2S_ferredoxin-like_sf"/>
</dbReference>
<dbReference type="InterPro" id="IPR012675">
    <property type="entry name" value="Beta-grasp_dom_sf"/>
</dbReference>
<keyword evidence="4" id="KW-0411">Iron-sulfur</keyword>
<organism evidence="6 7">
    <name type="scientific">Sphingobium jiangsuense</name>
    <dbReference type="NCBI Taxonomy" id="870476"/>
    <lineage>
        <taxon>Bacteria</taxon>
        <taxon>Pseudomonadati</taxon>
        <taxon>Pseudomonadota</taxon>
        <taxon>Alphaproteobacteria</taxon>
        <taxon>Sphingomonadales</taxon>
        <taxon>Sphingomonadaceae</taxon>
        <taxon>Sphingobium</taxon>
    </lineage>
</organism>
<sequence>MVRAIFHTPSGERREIDARCGVSLMESAKAASVEGIDADCGGSMVCGTCHVHVSPEWLERLAPPDDMEAMILDCVPDPHPRARLSCQIVVTEEMDGIELTVPIAQR</sequence>
<dbReference type="Gene3D" id="3.10.20.30">
    <property type="match status" value="1"/>
</dbReference>
<dbReference type="RefSeq" id="WP_284278373.1">
    <property type="nucleotide sequence ID" value="NZ_BSPS01000070.1"/>
</dbReference>
<dbReference type="GO" id="GO:0140647">
    <property type="term" value="P:P450-containing electron transport chain"/>
    <property type="evidence" value="ECO:0007669"/>
    <property type="project" value="InterPro"/>
</dbReference>
<gene>
    <name evidence="6" type="ORF">GGR43_001551</name>
</gene>
<feature type="domain" description="2Fe-2S ferredoxin-type" evidence="5">
    <location>
        <begin position="1"/>
        <end position="105"/>
    </location>
</feature>
<evidence type="ECO:0000256" key="2">
    <source>
        <dbReference type="ARBA" id="ARBA00022723"/>
    </source>
</evidence>
<reference evidence="6 7" key="1">
    <citation type="submission" date="2020-08" db="EMBL/GenBank/DDBJ databases">
        <title>Genomic Encyclopedia of Type Strains, Phase IV (KMG-IV): sequencing the most valuable type-strain genomes for metagenomic binning, comparative biology and taxonomic classification.</title>
        <authorList>
            <person name="Goeker M."/>
        </authorList>
    </citation>
    <scope>NUCLEOTIDE SEQUENCE [LARGE SCALE GENOMIC DNA]</scope>
    <source>
        <strain evidence="6 7">DSM 26189</strain>
    </source>
</reference>
<dbReference type="GO" id="GO:0009055">
    <property type="term" value="F:electron transfer activity"/>
    <property type="evidence" value="ECO:0007669"/>
    <property type="project" value="TreeGrafter"/>
</dbReference>
<evidence type="ECO:0000313" key="7">
    <source>
        <dbReference type="Proteomes" id="UP000571950"/>
    </source>
</evidence>
<dbReference type="GO" id="GO:0046872">
    <property type="term" value="F:metal ion binding"/>
    <property type="evidence" value="ECO:0007669"/>
    <property type="project" value="UniProtKB-KW"/>
</dbReference>
<dbReference type="PROSITE" id="PS51085">
    <property type="entry name" value="2FE2S_FER_2"/>
    <property type="match status" value="1"/>
</dbReference>
<dbReference type="PANTHER" id="PTHR23426">
    <property type="entry name" value="FERREDOXIN/ADRENODOXIN"/>
    <property type="match status" value="1"/>
</dbReference>
<name>A0A7W6BIT2_9SPHN</name>
<comment type="caution">
    <text evidence="6">The sequence shown here is derived from an EMBL/GenBank/DDBJ whole genome shotgun (WGS) entry which is preliminary data.</text>
</comment>
<dbReference type="Pfam" id="PF00111">
    <property type="entry name" value="Fer2"/>
    <property type="match status" value="1"/>
</dbReference>
<keyword evidence="1" id="KW-0001">2Fe-2S</keyword>
<dbReference type="SUPFAM" id="SSF54292">
    <property type="entry name" value="2Fe-2S ferredoxin-like"/>
    <property type="match status" value="1"/>
</dbReference>
<keyword evidence="2" id="KW-0479">Metal-binding</keyword>
<evidence type="ECO:0000256" key="1">
    <source>
        <dbReference type="ARBA" id="ARBA00022714"/>
    </source>
</evidence>